<dbReference type="GO" id="GO:0003677">
    <property type="term" value="F:DNA binding"/>
    <property type="evidence" value="ECO:0007669"/>
    <property type="project" value="UniProtKB-UniRule"/>
</dbReference>
<evidence type="ECO:0000256" key="2">
    <source>
        <dbReference type="ARBA" id="ARBA00022518"/>
    </source>
</evidence>
<evidence type="ECO:0000256" key="6">
    <source>
        <dbReference type="ARBA" id="ARBA00022723"/>
    </source>
</evidence>
<dbReference type="GO" id="GO:0006355">
    <property type="term" value="P:regulation of DNA-templated transcription"/>
    <property type="evidence" value="ECO:0007669"/>
    <property type="project" value="UniProtKB-UniRule"/>
</dbReference>
<dbReference type="GO" id="GO:0030430">
    <property type="term" value="C:host cell cytoplasm"/>
    <property type="evidence" value="ECO:0007669"/>
    <property type="project" value="UniProtKB-SubCell"/>
</dbReference>
<keyword evidence="4 16" id="KW-0945">Host-virus interaction</keyword>
<evidence type="ECO:0000256" key="16">
    <source>
        <dbReference type="HAMAP-Rule" id="MF_04006"/>
    </source>
</evidence>
<keyword evidence="11 16" id="KW-0010">Activator</keyword>
<evidence type="ECO:0000256" key="9">
    <source>
        <dbReference type="ARBA" id="ARBA00023015"/>
    </source>
</evidence>
<dbReference type="InterPro" id="IPR001334">
    <property type="entry name" value="E6"/>
</dbReference>
<keyword evidence="5 16" id="KW-1090">Inhibition of host innate immune response by virus</keyword>
<evidence type="ECO:0000256" key="10">
    <source>
        <dbReference type="ARBA" id="ARBA00023125"/>
    </source>
</evidence>
<comment type="subunit">
    <text evidence="16">Forms homodimers. Interacts with ubiquitin-protein ligase UBE3A/E6-AP; this interaction stimulates UBE3A ubiquitin activity. Interacts with host BAK1.</text>
</comment>
<sequence length="140" mass="16035">MEQEQPSSIEGLAHLLDIPWLDVIIPCTFCGRYLSQTEKVIFDQHNFKIRWVGSTAFACCQNCFRISGALERQLYEEQTVKVTDLCRWTGLPLCTQIVRCTSCLRPFSWKEKHELEERSGATVVCVRGGLRSLCSLCCLR</sequence>
<dbReference type="EMBL" id="KX434766">
    <property type="protein sequence ID" value="ART66897.1"/>
    <property type="molecule type" value="Genomic_DNA"/>
</dbReference>
<comment type="function">
    <text evidence="16">Plays a major role in the induction and maintenance of cellular transformation. E6 associates with host UBE3A/E6-AP ubiquitin-protein ligase and modulates its activity. Protects host keratinocytes from apoptosis by mediating the degradation of host BAK1. May also inhibit host immune response.</text>
</comment>
<comment type="subcellular location">
    <subcellularLocation>
        <location evidence="16 17">Host cytoplasm</location>
    </subcellularLocation>
    <subcellularLocation>
        <location evidence="16 17">Host nucleus</location>
    </subcellularLocation>
</comment>
<keyword evidence="3 16" id="KW-1048">Host nucleus</keyword>
<dbReference type="GO" id="GO:0052170">
    <property type="term" value="P:symbiont-mediated suppression of host innate immune response"/>
    <property type="evidence" value="ECO:0007669"/>
    <property type="project" value="UniProtKB-KW"/>
</dbReference>
<keyword evidence="8 16" id="KW-0862">Zinc</keyword>
<dbReference type="Gene3D" id="3.30.240.40">
    <property type="entry name" value="E6 early regulatory protein"/>
    <property type="match status" value="2"/>
</dbReference>
<dbReference type="HAMAP" id="MF_04006">
    <property type="entry name" value="HPV_E6"/>
    <property type="match status" value="1"/>
</dbReference>
<reference evidence="18" key="1">
    <citation type="submission" date="2016-06" db="EMBL/GenBank/DDBJ databases">
        <title>Viral metagenomics study of bats from Saudi Arabia.</title>
        <authorList>
            <person name="Mishra N."/>
            <person name="Williams S.H."/>
            <person name="Lipkin W.I."/>
        </authorList>
    </citation>
    <scope>NUCLEOTIDE SEQUENCE</scope>
    <source>
        <strain evidence="18">KSA428</strain>
    </source>
</reference>
<organism evidence="18">
    <name type="scientific">Bat papillomavirus</name>
    <dbReference type="NCBI Taxonomy" id="2004707"/>
    <lineage>
        <taxon>Viruses</taxon>
        <taxon>Monodnaviria</taxon>
        <taxon>Shotokuvirae</taxon>
        <taxon>Cossaviricota</taxon>
        <taxon>Papovaviricetes</taxon>
        <taxon>Zurhausenvirales</taxon>
        <taxon>Papillomaviridae</taxon>
    </lineage>
</organism>
<evidence type="ECO:0000256" key="8">
    <source>
        <dbReference type="ARBA" id="ARBA00022833"/>
    </source>
</evidence>
<proteinExistence type="inferred from homology"/>
<dbReference type="GO" id="GO:0039648">
    <property type="term" value="P:symbiont-mediated perturbation of host ubiquitin-like protein modification"/>
    <property type="evidence" value="ECO:0007669"/>
    <property type="project" value="UniProtKB-UniRule"/>
</dbReference>
<keyword evidence="2 16" id="KW-0244">Early protein</keyword>
<keyword evidence="14 16" id="KW-0899">Viral immunoevasion</keyword>
<evidence type="ECO:0000256" key="15">
    <source>
        <dbReference type="ARBA" id="ARBA00023323"/>
    </source>
</evidence>
<comment type="similarity">
    <text evidence="1 16 17">Belongs to the papillomaviridae E6 protein family.</text>
</comment>
<evidence type="ECO:0000256" key="5">
    <source>
        <dbReference type="ARBA" id="ARBA00022632"/>
    </source>
</evidence>
<dbReference type="GO" id="GO:0008270">
    <property type="term" value="F:zinc ion binding"/>
    <property type="evidence" value="ECO:0007669"/>
    <property type="project" value="UniProtKB-KW"/>
</dbReference>
<keyword evidence="6 16" id="KW-0479">Metal-binding</keyword>
<evidence type="ECO:0000256" key="17">
    <source>
        <dbReference type="RuleBase" id="RU363123"/>
    </source>
</evidence>
<evidence type="ECO:0000313" key="18">
    <source>
        <dbReference type="EMBL" id="ART66897.1"/>
    </source>
</evidence>
<keyword evidence="12 16" id="KW-0804">Transcription</keyword>
<keyword evidence="7 16" id="KW-0863">Zinc-finger</keyword>
<accession>A0A2Z2JNQ0</accession>
<evidence type="ECO:0000256" key="4">
    <source>
        <dbReference type="ARBA" id="ARBA00022581"/>
    </source>
</evidence>
<evidence type="ECO:0000256" key="3">
    <source>
        <dbReference type="ARBA" id="ARBA00022562"/>
    </source>
</evidence>
<evidence type="ECO:0000256" key="11">
    <source>
        <dbReference type="ARBA" id="ARBA00023159"/>
    </source>
</evidence>
<keyword evidence="13 16" id="KW-1035">Host cytoplasm</keyword>
<gene>
    <name evidence="16" type="primary">E6</name>
</gene>
<dbReference type="Pfam" id="PF00518">
    <property type="entry name" value="E6"/>
    <property type="match status" value="1"/>
</dbReference>
<feature type="zinc finger region" evidence="16">
    <location>
        <begin position="27"/>
        <end position="63"/>
    </location>
</feature>
<dbReference type="GO" id="GO:0039502">
    <property type="term" value="P:symbiont-mediated suppression of host type I interferon-mediated signaling pathway"/>
    <property type="evidence" value="ECO:0007669"/>
    <property type="project" value="UniProtKB-UniRule"/>
</dbReference>
<keyword evidence="9 16" id="KW-0805">Transcription regulation</keyword>
<dbReference type="InterPro" id="IPR038575">
    <property type="entry name" value="E6_sf"/>
</dbReference>
<evidence type="ECO:0000256" key="14">
    <source>
        <dbReference type="ARBA" id="ARBA00023280"/>
    </source>
</evidence>
<dbReference type="GO" id="GO:0006351">
    <property type="term" value="P:DNA-templated transcription"/>
    <property type="evidence" value="ECO:0007669"/>
    <property type="project" value="UniProtKB-UniRule"/>
</dbReference>
<dbReference type="GO" id="GO:0042025">
    <property type="term" value="C:host cell nucleus"/>
    <property type="evidence" value="ECO:0007669"/>
    <property type="project" value="UniProtKB-SubCell"/>
</dbReference>
<evidence type="ECO:0000256" key="13">
    <source>
        <dbReference type="ARBA" id="ARBA00023200"/>
    </source>
</evidence>
<evidence type="ECO:0000256" key="12">
    <source>
        <dbReference type="ARBA" id="ARBA00023163"/>
    </source>
</evidence>
<keyword evidence="10 16" id="KW-0238">DNA-binding</keyword>
<keyword evidence="15 16" id="KW-1119">Modulation of host cell apoptosis by virus</keyword>
<dbReference type="GO" id="GO:0052150">
    <property type="term" value="P:symbiont-mediated perturbation of host apoptosis"/>
    <property type="evidence" value="ECO:0007669"/>
    <property type="project" value="UniProtKB-KW"/>
</dbReference>
<protein>
    <recommendedName>
        <fullName evidence="16 17">Protein E6</fullName>
    </recommendedName>
</protein>
<dbReference type="SUPFAM" id="SSF161229">
    <property type="entry name" value="E6 C-terminal domain-like"/>
    <property type="match status" value="2"/>
</dbReference>
<evidence type="ECO:0000256" key="1">
    <source>
        <dbReference type="ARBA" id="ARBA00006346"/>
    </source>
</evidence>
<evidence type="ECO:0000256" key="7">
    <source>
        <dbReference type="ARBA" id="ARBA00022771"/>
    </source>
</evidence>
<comment type="caution">
    <text evidence="16">Lacks conserved residue(s) required for the propagation of feature annotation.</text>
</comment>
<name>A0A2Z2JNQ0_9PAPI</name>